<dbReference type="SUPFAM" id="SSF54713">
    <property type="entry name" value="Elongation factor Ts (EF-Ts), dimerisation domain"/>
    <property type="match status" value="2"/>
</dbReference>
<evidence type="ECO:0000256" key="3">
    <source>
        <dbReference type="ARBA" id="ARBA00016956"/>
    </source>
</evidence>
<dbReference type="FunFam" id="1.10.8.10:FF:000001">
    <property type="entry name" value="Elongation factor Ts"/>
    <property type="match status" value="1"/>
</dbReference>
<name>A0A1G7CE91_9BACL</name>
<dbReference type="Gene3D" id="1.10.8.10">
    <property type="entry name" value="DNA helicase RuvA subunit, C-terminal domain"/>
    <property type="match status" value="1"/>
</dbReference>
<comment type="subcellular location">
    <subcellularLocation>
        <location evidence="1 8 10">Cytoplasm</location>
    </subcellularLocation>
</comment>
<evidence type="ECO:0000256" key="7">
    <source>
        <dbReference type="ARBA" id="ARBA00025453"/>
    </source>
</evidence>
<dbReference type="Gene3D" id="3.30.479.20">
    <property type="entry name" value="Elongation factor Ts, dimerisation domain"/>
    <property type="match status" value="2"/>
</dbReference>
<evidence type="ECO:0000259" key="11">
    <source>
        <dbReference type="Pfam" id="PF00889"/>
    </source>
</evidence>
<evidence type="ECO:0000256" key="6">
    <source>
        <dbReference type="ARBA" id="ARBA00022917"/>
    </source>
</evidence>
<keyword evidence="15" id="KW-1185">Reference proteome</keyword>
<reference evidence="12 15" key="2">
    <citation type="submission" date="2018-12" db="EMBL/GenBank/DDBJ databases">
        <title>Comparitive functional genomics of dry heat resistant strains isolated from the viking spacecraft.</title>
        <authorList>
            <person name="Seuylemezian A."/>
            <person name="Vaishampayan P."/>
        </authorList>
    </citation>
    <scope>NUCLEOTIDE SEQUENCE [LARGE SCALE GENOMIC DNA]</scope>
    <source>
        <strain evidence="12 15">M6-11</strain>
    </source>
</reference>
<evidence type="ECO:0000256" key="10">
    <source>
        <dbReference type="RuleBase" id="RU000643"/>
    </source>
</evidence>
<dbReference type="InterPro" id="IPR018101">
    <property type="entry name" value="Transl_elong_Ts_CS"/>
</dbReference>
<dbReference type="OrthoDB" id="9808348at2"/>
<proteinExistence type="inferred from homology"/>
<feature type="domain" description="Translation elongation factor EFTs/EF1B dimerisation" evidence="11">
    <location>
        <begin position="71"/>
        <end position="275"/>
    </location>
</feature>
<keyword evidence="4 8" id="KW-0963">Cytoplasm</keyword>
<dbReference type="PANTHER" id="PTHR11741:SF0">
    <property type="entry name" value="ELONGATION FACTOR TS, MITOCHONDRIAL"/>
    <property type="match status" value="1"/>
</dbReference>
<gene>
    <name evidence="8" type="primary">tsf</name>
    <name evidence="12" type="ORF">EJA12_00425</name>
    <name evidence="13" type="ORF">SAMN04488126_107129</name>
</gene>
<dbReference type="STRING" id="426756.SAMN04488126_107129"/>
<dbReference type="SUPFAM" id="SSF46934">
    <property type="entry name" value="UBA-like"/>
    <property type="match status" value="1"/>
</dbReference>
<evidence type="ECO:0000256" key="1">
    <source>
        <dbReference type="ARBA" id="ARBA00004496"/>
    </source>
</evidence>
<feature type="region of interest" description="Involved in Mg(2+) ion dislocation from EF-Tu" evidence="8">
    <location>
        <begin position="80"/>
        <end position="83"/>
    </location>
</feature>
<dbReference type="CDD" id="cd14275">
    <property type="entry name" value="UBA_EF-Ts"/>
    <property type="match status" value="1"/>
</dbReference>
<dbReference type="RefSeq" id="WP_092096508.1">
    <property type="nucleotide sequence ID" value="NZ_FNAR01000007.1"/>
</dbReference>
<dbReference type="InterPro" id="IPR036402">
    <property type="entry name" value="EF-Ts_dimer_sf"/>
</dbReference>
<keyword evidence="6 8" id="KW-0648">Protein biosynthesis</keyword>
<evidence type="ECO:0000256" key="5">
    <source>
        <dbReference type="ARBA" id="ARBA00022768"/>
    </source>
</evidence>
<evidence type="ECO:0000313" key="13">
    <source>
        <dbReference type="EMBL" id="SDE37006.1"/>
    </source>
</evidence>
<comment type="similarity">
    <text evidence="2 8 9">Belongs to the EF-Ts family.</text>
</comment>
<evidence type="ECO:0000313" key="14">
    <source>
        <dbReference type="Proteomes" id="UP000198823"/>
    </source>
</evidence>
<sequence>MAAVTAQMVKELRGKTGAGMMDCKKALTQTDGDMDAAVDFLREKGLASAAKKADRIAAEGTVSVETDGNKAVIFEINAETDFVAKNDAFQQLVSEIGTHLLKSEPASLEEALASEMENGLTVQDHISNAVAKIGEKITLRRFEIFEKTDNDTFGAYLHMGGRIGVLLLIEGSSNEEAAKDVAMHIAAINPKYVSRDEVPEEEVERERKVLTEQALNEGKPENIVAKMVEGRLGKFFEDVVVLDQAFVKDSDQKVRDFVKSTGGTLKSFVRYAVGEGIEKREDNFADEVMNQVKGN</sequence>
<evidence type="ECO:0000256" key="8">
    <source>
        <dbReference type="HAMAP-Rule" id="MF_00050"/>
    </source>
</evidence>
<keyword evidence="5 8" id="KW-0251">Elongation factor</keyword>
<evidence type="ECO:0000313" key="15">
    <source>
        <dbReference type="Proteomes" id="UP000272481"/>
    </source>
</evidence>
<evidence type="ECO:0000256" key="2">
    <source>
        <dbReference type="ARBA" id="ARBA00005532"/>
    </source>
</evidence>
<dbReference type="NCBIfam" id="TIGR00116">
    <property type="entry name" value="tsf"/>
    <property type="match status" value="1"/>
</dbReference>
<protein>
    <recommendedName>
        <fullName evidence="3 8">Elongation factor Ts</fullName>
        <shortName evidence="8">EF-Ts</shortName>
    </recommendedName>
</protein>
<evidence type="ECO:0000256" key="4">
    <source>
        <dbReference type="ARBA" id="ARBA00022490"/>
    </source>
</evidence>
<organism evidence="13 14">
    <name type="scientific">Bhargavaea beijingensis</name>
    <dbReference type="NCBI Taxonomy" id="426756"/>
    <lineage>
        <taxon>Bacteria</taxon>
        <taxon>Bacillati</taxon>
        <taxon>Bacillota</taxon>
        <taxon>Bacilli</taxon>
        <taxon>Bacillales</taxon>
        <taxon>Caryophanaceae</taxon>
        <taxon>Bhargavaea</taxon>
    </lineage>
</organism>
<dbReference type="GO" id="GO:0003746">
    <property type="term" value="F:translation elongation factor activity"/>
    <property type="evidence" value="ECO:0007669"/>
    <property type="project" value="UniProtKB-UniRule"/>
</dbReference>
<dbReference type="Pfam" id="PF00889">
    <property type="entry name" value="EF_TS"/>
    <property type="match status" value="1"/>
</dbReference>
<comment type="function">
    <text evidence="7 8 9">Associates with the EF-Tu.GDP complex and induces the exchange of GDP to GTP. It remains bound to the aminoacyl-tRNA.EF-Tu.GTP complex up to the GTP hydrolysis stage on the ribosome.</text>
</comment>
<dbReference type="Proteomes" id="UP000272481">
    <property type="component" value="Unassembled WGS sequence"/>
</dbReference>
<dbReference type="AlphaFoldDB" id="A0A1G7CE91"/>
<dbReference type="EMBL" id="RWGW01000002">
    <property type="protein sequence ID" value="RSK36826.1"/>
    <property type="molecule type" value="Genomic_DNA"/>
</dbReference>
<dbReference type="InterPro" id="IPR014039">
    <property type="entry name" value="Transl_elong_EFTs/EF1B_dimer"/>
</dbReference>
<dbReference type="EMBL" id="FNAR01000007">
    <property type="protein sequence ID" value="SDE37006.1"/>
    <property type="molecule type" value="Genomic_DNA"/>
</dbReference>
<accession>A0A1G7CE91</accession>
<dbReference type="PROSITE" id="PS01126">
    <property type="entry name" value="EF_TS_1"/>
    <property type="match status" value="1"/>
</dbReference>
<dbReference type="Proteomes" id="UP000198823">
    <property type="component" value="Unassembled WGS sequence"/>
</dbReference>
<dbReference type="Gene3D" id="1.10.286.20">
    <property type="match status" value="1"/>
</dbReference>
<dbReference type="HAMAP" id="MF_00050">
    <property type="entry name" value="EF_Ts"/>
    <property type="match status" value="1"/>
</dbReference>
<evidence type="ECO:0000256" key="9">
    <source>
        <dbReference type="RuleBase" id="RU000642"/>
    </source>
</evidence>
<dbReference type="GO" id="GO:0005737">
    <property type="term" value="C:cytoplasm"/>
    <property type="evidence" value="ECO:0007669"/>
    <property type="project" value="UniProtKB-SubCell"/>
</dbReference>
<reference evidence="13 14" key="1">
    <citation type="submission" date="2016-10" db="EMBL/GenBank/DDBJ databases">
        <authorList>
            <person name="de Groot N.N."/>
        </authorList>
    </citation>
    <scope>NUCLEOTIDE SEQUENCE [LARGE SCALE GENOMIC DNA]</scope>
    <source>
        <strain evidence="13 14">CGMCC 1.6762</strain>
    </source>
</reference>
<dbReference type="PROSITE" id="PS01127">
    <property type="entry name" value="EF_TS_2"/>
    <property type="match status" value="1"/>
</dbReference>
<dbReference type="InterPro" id="IPR001816">
    <property type="entry name" value="Transl_elong_EFTs/EF1B"/>
</dbReference>
<evidence type="ECO:0000313" key="12">
    <source>
        <dbReference type="EMBL" id="RSK36826.1"/>
    </source>
</evidence>
<dbReference type="FunFam" id="1.10.286.20:FF:000003">
    <property type="entry name" value="Elongation factor Ts"/>
    <property type="match status" value="1"/>
</dbReference>
<dbReference type="InterPro" id="IPR009060">
    <property type="entry name" value="UBA-like_sf"/>
</dbReference>
<dbReference type="PANTHER" id="PTHR11741">
    <property type="entry name" value="ELONGATION FACTOR TS"/>
    <property type="match status" value="1"/>
</dbReference>